<gene>
    <name evidence="3" type="ORF">PHYPA_020752</name>
</gene>
<dbReference type="PaxDb" id="3218-PP1S106_186V6.1"/>
<evidence type="ECO:0000256" key="1">
    <source>
        <dbReference type="SAM" id="Coils"/>
    </source>
</evidence>
<keyword evidence="1" id="KW-0175">Coiled coil</keyword>
<feature type="coiled-coil region" evidence="1">
    <location>
        <begin position="903"/>
        <end position="930"/>
    </location>
</feature>
<sequence>MTVPAESSSRRAIQIKATPSFKVNSGGAARDSNAAIPSLASGVGNSSKSSFVRFLHRDIPEAQTRQATLPLWQKQRTSTAAGAADEETKPHAHPTKKKSSIFQRHRSCEFKVNSRDDLTITCSPFAHKEIFPGSSPDSPQIPSRDNKSCEFGLRMREMKESLSMIEELILPERDQAVKGEKEPISRRRRAQRAVKRKGRNDTSMTCEMPSSCDHEVTLQEEINQKGRLMGSDAECWSSYLPLYRLGYGSVSVASTEEGKEENSRRRWANVPQCFSNSIAWICAKKSPSKSEWSFQSTTTQAETEGCSFGEQRDASQGCLSSLMDKFGESRWSRSEQGDLAVDGTATAHESVECIEPGDESKRLQDDMVSNENWNEGLEEENEVLRITLCHDRKEKVKGQENVNNVGTSAQHEDADRSSQLTSGKDETVIVLPAQANRRTVQRQQRQFSDVPNAGTSQKKNRKEGEAELDVSLPQIEKRNHALSSEKGLTPQLLFIHYEVPSTASESAQGKYIDYSNNKNQDDMKLESIGAYDNGCMYTQRAYERAGPAEVKASISILNASKTEEYDNTSLITEKPCGISSYHGQAEESNLQWKFKLTSEKGSKPRGECYFNLKDSSSPRAVLDHAEEAVSLISSSRMAYSNFHSTTESRTTNSNPAIAATTVFDGVRRKVQELKDRIAQQEAEISELRVENKNLNRVRDEHMQMERVKYHKQLKDQAAEYKVIIQHHRSVNEKILVDKELSQNCCNLAAILCAAESKAKELWTVGEKSRQEDWQEKKIKELKETAIRGLEPHLDNINDRHRQELARVEARHAEHMQSQLAAQNLEHRRQLCVLRDSMRQEGDKILNIESLAAHARMAELVVKLEQQAIDQRMRVVTEITTELERSQAGRREDNEHFQKCLSRLQKETAEREEALRKQMKYVEEIAKYKDRHIEHRKFQMVATSHEFQQRIKVLVNEGMKGKEVEMRSKFTKERDERIELVVEMLQSEKEKIIGQHKNELKAKVEAVIADKLEIEKDLKDNKSKFSELSNTLLLVYSFLESPL</sequence>
<evidence type="ECO:0000313" key="4">
    <source>
        <dbReference type="EnsemblPlants" id="Pp3c16_10270V3.1"/>
    </source>
</evidence>
<organism evidence="3">
    <name type="scientific">Physcomitrium patens</name>
    <name type="common">Spreading-leaved earth moss</name>
    <name type="synonym">Physcomitrella patens</name>
    <dbReference type="NCBI Taxonomy" id="3218"/>
    <lineage>
        <taxon>Eukaryota</taxon>
        <taxon>Viridiplantae</taxon>
        <taxon>Streptophyta</taxon>
        <taxon>Embryophyta</taxon>
        <taxon>Bryophyta</taxon>
        <taxon>Bryophytina</taxon>
        <taxon>Bryopsida</taxon>
        <taxon>Funariidae</taxon>
        <taxon>Funariales</taxon>
        <taxon>Funariaceae</taxon>
        <taxon>Physcomitrium</taxon>
    </lineage>
</organism>
<evidence type="ECO:0000256" key="2">
    <source>
        <dbReference type="SAM" id="MobiDB-lite"/>
    </source>
</evidence>
<dbReference type="InParanoid" id="A0A2K1J7Z0"/>
<feature type="coiled-coil region" evidence="1">
    <location>
        <begin position="663"/>
        <end position="704"/>
    </location>
</feature>
<feature type="region of interest" description="Disordered" evidence="2">
    <location>
        <begin position="177"/>
        <end position="205"/>
    </location>
</feature>
<evidence type="ECO:0000313" key="5">
    <source>
        <dbReference type="Proteomes" id="UP000006727"/>
    </source>
</evidence>
<feature type="compositionally biased region" description="Basic residues" evidence="2">
    <location>
        <begin position="186"/>
        <end position="198"/>
    </location>
</feature>
<evidence type="ECO:0008006" key="6">
    <source>
        <dbReference type="Google" id="ProtNLM"/>
    </source>
</evidence>
<reference evidence="4" key="3">
    <citation type="submission" date="2020-12" db="UniProtKB">
        <authorList>
            <consortium name="EnsemblPlants"/>
        </authorList>
    </citation>
    <scope>IDENTIFICATION</scope>
</reference>
<keyword evidence="5" id="KW-1185">Reference proteome</keyword>
<feature type="compositionally biased region" description="Polar residues" evidence="2">
    <location>
        <begin position="436"/>
        <end position="457"/>
    </location>
</feature>
<feature type="compositionally biased region" description="Basic residues" evidence="2">
    <location>
        <begin position="91"/>
        <end position="101"/>
    </location>
</feature>
<reference evidence="3 5" key="1">
    <citation type="journal article" date="2008" name="Science">
        <title>The Physcomitrella genome reveals evolutionary insights into the conquest of land by plants.</title>
        <authorList>
            <person name="Rensing S."/>
            <person name="Lang D."/>
            <person name="Zimmer A."/>
            <person name="Terry A."/>
            <person name="Salamov A."/>
            <person name="Shapiro H."/>
            <person name="Nishiyama T."/>
            <person name="Perroud P.-F."/>
            <person name="Lindquist E."/>
            <person name="Kamisugi Y."/>
            <person name="Tanahashi T."/>
            <person name="Sakakibara K."/>
            <person name="Fujita T."/>
            <person name="Oishi K."/>
            <person name="Shin-I T."/>
            <person name="Kuroki Y."/>
            <person name="Toyoda A."/>
            <person name="Suzuki Y."/>
            <person name="Hashimoto A."/>
            <person name="Yamaguchi K."/>
            <person name="Sugano A."/>
            <person name="Kohara Y."/>
            <person name="Fujiyama A."/>
            <person name="Anterola A."/>
            <person name="Aoki S."/>
            <person name="Ashton N."/>
            <person name="Barbazuk W.B."/>
            <person name="Barker E."/>
            <person name="Bennetzen J."/>
            <person name="Bezanilla M."/>
            <person name="Blankenship R."/>
            <person name="Cho S.H."/>
            <person name="Dutcher S."/>
            <person name="Estelle M."/>
            <person name="Fawcett J.A."/>
            <person name="Gundlach H."/>
            <person name="Hanada K."/>
            <person name="Heyl A."/>
            <person name="Hicks K.A."/>
            <person name="Hugh J."/>
            <person name="Lohr M."/>
            <person name="Mayer K."/>
            <person name="Melkozernov A."/>
            <person name="Murata T."/>
            <person name="Nelson D."/>
            <person name="Pils B."/>
            <person name="Prigge M."/>
            <person name="Reiss B."/>
            <person name="Renner T."/>
            <person name="Rombauts S."/>
            <person name="Rushton P."/>
            <person name="Sanderfoot A."/>
            <person name="Schween G."/>
            <person name="Shiu S.-H."/>
            <person name="Stueber K."/>
            <person name="Theodoulou F.L."/>
            <person name="Tu H."/>
            <person name="Van de Peer Y."/>
            <person name="Verrier P.J."/>
            <person name="Waters E."/>
            <person name="Wood A."/>
            <person name="Yang L."/>
            <person name="Cove D."/>
            <person name="Cuming A."/>
            <person name="Hasebe M."/>
            <person name="Lucas S."/>
            <person name="Mishler D.B."/>
            <person name="Reski R."/>
            <person name="Grigoriev I."/>
            <person name="Quatrano R.S."/>
            <person name="Boore J.L."/>
        </authorList>
    </citation>
    <scope>NUCLEOTIDE SEQUENCE [LARGE SCALE GENOMIC DNA]</scope>
    <source>
        <strain evidence="4 5">cv. Gransden 2004</strain>
    </source>
</reference>
<feature type="region of interest" description="Disordered" evidence="2">
    <location>
        <begin position="397"/>
        <end position="469"/>
    </location>
</feature>
<dbReference type="Proteomes" id="UP000006727">
    <property type="component" value="Chromosome 16"/>
</dbReference>
<dbReference type="AlphaFoldDB" id="A0A2K1J7Z0"/>
<accession>A0A2K1J7Z0</accession>
<dbReference type="STRING" id="3218.A0A2K1J7Z0"/>
<dbReference type="PANTHER" id="PTHR31540">
    <property type="entry name" value="CENTROSOMAL PROTEIN OF 131 KDA"/>
    <property type="match status" value="1"/>
</dbReference>
<dbReference type="EMBL" id="ABEU02000016">
    <property type="protein sequence ID" value="PNR37643.1"/>
    <property type="molecule type" value="Genomic_DNA"/>
</dbReference>
<dbReference type="GO" id="GO:0005929">
    <property type="term" value="C:cilium"/>
    <property type="evidence" value="ECO:0007669"/>
    <property type="project" value="GOC"/>
</dbReference>
<evidence type="ECO:0000313" key="3">
    <source>
        <dbReference type="EMBL" id="PNR37643.1"/>
    </source>
</evidence>
<feature type="region of interest" description="Disordered" evidence="2">
    <location>
        <begin position="1"/>
        <end position="46"/>
    </location>
</feature>
<reference evidence="3 5" key="2">
    <citation type="journal article" date="2018" name="Plant J.">
        <title>The Physcomitrella patens chromosome-scale assembly reveals moss genome structure and evolution.</title>
        <authorList>
            <person name="Lang D."/>
            <person name="Ullrich K.K."/>
            <person name="Murat F."/>
            <person name="Fuchs J."/>
            <person name="Jenkins J."/>
            <person name="Haas F.B."/>
            <person name="Piednoel M."/>
            <person name="Gundlach H."/>
            <person name="Van Bel M."/>
            <person name="Meyberg R."/>
            <person name="Vives C."/>
            <person name="Morata J."/>
            <person name="Symeonidi A."/>
            <person name="Hiss M."/>
            <person name="Muchero W."/>
            <person name="Kamisugi Y."/>
            <person name="Saleh O."/>
            <person name="Blanc G."/>
            <person name="Decker E.L."/>
            <person name="van Gessel N."/>
            <person name="Grimwood J."/>
            <person name="Hayes R.D."/>
            <person name="Graham S.W."/>
            <person name="Gunter L.E."/>
            <person name="McDaniel S.F."/>
            <person name="Hoernstein S.N.W."/>
            <person name="Larsson A."/>
            <person name="Li F.W."/>
            <person name="Perroud P.F."/>
            <person name="Phillips J."/>
            <person name="Ranjan P."/>
            <person name="Rokshar D.S."/>
            <person name="Rothfels C.J."/>
            <person name="Schneider L."/>
            <person name="Shu S."/>
            <person name="Stevenson D.W."/>
            <person name="Thummler F."/>
            <person name="Tillich M."/>
            <person name="Villarreal Aguilar J.C."/>
            <person name="Widiez T."/>
            <person name="Wong G.K."/>
            <person name="Wymore A."/>
            <person name="Zhang Y."/>
            <person name="Zimmer A.D."/>
            <person name="Quatrano R.S."/>
            <person name="Mayer K.F.X."/>
            <person name="Goodstein D."/>
            <person name="Casacuberta J.M."/>
            <person name="Vandepoele K."/>
            <person name="Reski R."/>
            <person name="Cuming A.C."/>
            <person name="Tuskan G.A."/>
            <person name="Maumus F."/>
            <person name="Salse J."/>
            <person name="Schmutz J."/>
            <person name="Rensing S.A."/>
        </authorList>
    </citation>
    <scope>NUCLEOTIDE SEQUENCE [LARGE SCALE GENOMIC DNA]</scope>
    <source>
        <strain evidence="4 5">cv. Gransden 2004</strain>
    </source>
</reference>
<feature type="compositionally biased region" description="Polar residues" evidence="2">
    <location>
        <begin position="400"/>
        <end position="409"/>
    </location>
</feature>
<dbReference type="EnsemblPlants" id="Pp3c16_10270V3.1">
    <property type="protein sequence ID" value="Pp3c16_10270V3.1"/>
    <property type="gene ID" value="Pp3c16_10270"/>
</dbReference>
<proteinExistence type="predicted"/>
<dbReference type="GO" id="GO:0035735">
    <property type="term" value="P:intraciliary transport involved in cilium assembly"/>
    <property type="evidence" value="ECO:0007669"/>
    <property type="project" value="InterPro"/>
</dbReference>
<dbReference type="InterPro" id="IPR030465">
    <property type="entry name" value="CEP131"/>
</dbReference>
<dbReference type="Gramene" id="Pp3c16_10270V3.1">
    <property type="protein sequence ID" value="Pp3c16_10270V3.1"/>
    <property type="gene ID" value="Pp3c16_10270"/>
</dbReference>
<feature type="region of interest" description="Disordered" evidence="2">
    <location>
        <begin position="65"/>
        <end position="101"/>
    </location>
</feature>
<protein>
    <recommendedName>
        <fullName evidence="6">Centrosomal protein of 131 kDa</fullName>
    </recommendedName>
</protein>
<name>A0A2K1J7Z0_PHYPA</name>
<dbReference type="PANTHER" id="PTHR31540:SF1">
    <property type="entry name" value="CENTROSOMAL PROTEIN OF 131 KDA"/>
    <property type="match status" value="1"/>
</dbReference>
<feature type="compositionally biased region" description="Polar residues" evidence="2">
    <location>
        <begin position="1"/>
        <end position="11"/>
    </location>
</feature>